<dbReference type="InterPro" id="IPR002293">
    <property type="entry name" value="AA/rel_permease1"/>
</dbReference>
<keyword evidence="8" id="KW-1185">Reference proteome</keyword>
<dbReference type="Gene3D" id="1.20.1740.10">
    <property type="entry name" value="Amino acid/polyamine transporter I"/>
    <property type="match status" value="1"/>
</dbReference>
<dbReference type="PANTHER" id="PTHR45649:SF14">
    <property type="entry name" value="GABA PERMEASE"/>
    <property type="match status" value="1"/>
</dbReference>
<evidence type="ECO:0000256" key="3">
    <source>
        <dbReference type="ARBA" id="ARBA00022692"/>
    </source>
</evidence>
<feature type="transmembrane region" description="Helical" evidence="6">
    <location>
        <begin position="219"/>
        <end position="238"/>
    </location>
</feature>
<evidence type="ECO:0000256" key="4">
    <source>
        <dbReference type="ARBA" id="ARBA00022989"/>
    </source>
</evidence>
<proteinExistence type="predicted"/>
<gene>
    <name evidence="7" type="ORF">GLX27_002108</name>
</gene>
<feature type="transmembrane region" description="Helical" evidence="6">
    <location>
        <begin position="147"/>
        <end position="166"/>
    </location>
</feature>
<feature type="transmembrane region" description="Helical" evidence="6">
    <location>
        <begin position="186"/>
        <end position="207"/>
    </location>
</feature>
<evidence type="ECO:0000256" key="5">
    <source>
        <dbReference type="ARBA" id="ARBA00023136"/>
    </source>
</evidence>
<organism evidence="7 8">
    <name type="scientific">Malassezia furfur</name>
    <name type="common">Pityriasis versicolor infection agent</name>
    <name type="synonym">Pityrosporum furfur</name>
    <dbReference type="NCBI Taxonomy" id="55194"/>
    <lineage>
        <taxon>Eukaryota</taxon>
        <taxon>Fungi</taxon>
        <taxon>Dikarya</taxon>
        <taxon>Basidiomycota</taxon>
        <taxon>Ustilaginomycotina</taxon>
        <taxon>Malasseziomycetes</taxon>
        <taxon>Malasseziales</taxon>
        <taxon>Malasseziaceae</taxon>
        <taxon>Malassezia</taxon>
    </lineage>
</organism>
<evidence type="ECO:0000256" key="6">
    <source>
        <dbReference type="SAM" id="Phobius"/>
    </source>
</evidence>
<dbReference type="Pfam" id="PF13520">
    <property type="entry name" value="AA_permease_2"/>
    <property type="match status" value="1"/>
</dbReference>
<sequence>MIEEIPDASIQGPKIMNASVWTGISTGFIFLMVMLFASGGQPNVDDVINSPQTPLIHIFQIATKSNAGAVCLTMFPLVCLVFATLGFFTASSRMTFAFAREKGLPFSPFFAHVHSKLKLPLNALILTLVVVVIFGCIFLGSSSAFDAITSASVIALNLTYGIPIAINCAQGRKKLPPRPYKLSPIVGWTVNIVGLMYVALTTVLFFFPPSVPATGESMNYAIVAFTIWLVICIAYWFIGGRKNYEGPSLTSFLHNMDISPADMAIANADRIVYTIDEDKGKTEEKQEVA</sequence>
<feature type="transmembrane region" description="Helical" evidence="6">
    <location>
        <begin position="67"/>
        <end position="90"/>
    </location>
</feature>
<reference evidence="7 8" key="1">
    <citation type="journal article" date="2020" name="Elife">
        <title>Loss of centromere function drives karyotype evolution in closely related Malassezia species.</title>
        <authorList>
            <person name="Sankaranarayanan S.R."/>
            <person name="Ianiri G."/>
            <person name="Coelho M.A."/>
            <person name="Reza M.H."/>
            <person name="Thimmappa B.C."/>
            <person name="Ganguly P."/>
            <person name="Vadnala R.N."/>
            <person name="Sun S."/>
            <person name="Siddharthan R."/>
            <person name="Tellgren-Roth C."/>
            <person name="Dawson T.L."/>
            <person name="Heitman J."/>
            <person name="Sanyal K."/>
        </authorList>
    </citation>
    <scope>NUCLEOTIDE SEQUENCE [LARGE SCALE GENOMIC DNA]</scope>
    <source>
        <strain evidence="7">CBS14141</strain>
    </source>
</reference>
<keyword evidence="5 6" id="KW-0472">Membrane</keyword>
<name>A0ABY8EPC8_MALFU</name>
<keyword evidence="4 6" id="KW-1133">Transmembrane helix</keyword>
<evidence type="ECO:0000313" key="8">
    <source>
        <dbReference type="Proteomes" id="UP000818624"/>
    </source>
</evidence>
<keyword evidence="2" id="KW-0813">Transport</keyword>
<evidence type="ECO:0000256" key="2">
    <source>
        <dbReference type="ARBA" id="ARBA00022448"/>
    </source>
</evidence>
<feature type="transmembrane region" description="Helical" evidence="6">
    <location>
        <begin position="20"/>
        <end position="37"/>
    </location>
</feature>
<keyword evidence="3 6" id="KW-0812">Transmembrane</keyword>
<evidence type="ECO:0000313" key="7">
    <source>
        <dbReference type="EMBL" id="WFD47456.1"/>
    </source>
</evidence>
<accession>A0ABY8EPC8</accession>
<protein>
    <submittedName>
        <fullName evidence="7">Uncharacterized protein</fullName>
    </submittedName>
</protein>
<dbReference type="EMBL" id="CP046235">
    <property type="protein sequence ID" value="WFD47456.1"/>
    <property type="molecule type" value="Genomic_DNA"/>
</dbReference>
<comment type="subcellular location">
    <subcellularLocation>
        <location evidence="1">Membrane</location>
        <topology evidence="1">Multi-pass membrane protein</topology>
    </subcellularLocation>
</comment>
<feature type="transmembrane region" description="Helical" evidence="6">
    <location>
        <begin position="119"/>
        <end position="141"/>
    </location>
</feature>
<evidence type="ECO:0000256" key="1">
    <source>
        <dbReference type="ARBA" id="ARBA00004141"/>
    </source>
</evidence>
<dbReference type="PANTHER" id="PTHR45649">
    <property type="entry name" value="AMINO-ACID PERMEASE BAT1"/>
    <property type="match status" value="1"/>
</dbReference>
<dbReference type="Proteomes" id="UP000818624">
    <property type="component" value="Chromosome 2"/>
</dbReference>